<evidence type="ECO:0000256" key="15">
    <source>
        <dbReference type="RuleBase" id="RU362081"/>
    </source>
</evidence>
<dbReference type="Proteomes" id="UP000325122">
    <property type="component" value="Unassembled WGS sequence"/>
</dbReference>
<feature type="transmembrane region" description="Helical" evidence="15">
    <location>
        <begin position="361"/>
        <end position="381"/>
    </location>
</feature>
<feature type="transmembrane region" description="Helical" evidence="15">
    <location>
        <begin position="205"/>
        <end position="223"/>
    </location>
</feature>
<dbReference type="SUPFAM" id="SSF81653">
    <property type="entry name" value="Calcium ATPase, transduction domain A"/>
    <property type="match status" value="1"/>
</dbReference>
<accession>A0A5M6ZKJ3</accession>
<dbReference type="PRINTS" id="PR00119">
    <property type="entry name" value="CATATPASE"/>
</dbReference>
<dbReference type="AlphaFoldDB" id="A0A5M6ZKJ3"/>
<dbReference type="PANTHER" id="PTHR43520">
    <property type="entry name" value="ATP7, ISOFORM B"/>
    <property type="match status" value="1"/>
</dbReference>
<dbReference type="Pfam" id="PF00702">
    <property type="entry name" value="Hydrolase"/>
    <property type="match status" value="1"/>
</dbReference>
<evidence type="ECO:0000256" key="7">
    <source>
        <dbReference type="ARBA" id="ARBA00022723"/>
    </source>
</evidence>
<comment type="subcellular location">
    <subcellularLocation>
        <location evidence="1">Cell membrane</location>
        <topology evidence="1">Multi-pass membrane protein</topology>
    </subcellularLocation>
</comment>
<dbReference type="InterPro" id="IPR027256">
    <property type="entry name" value="P-typ_ATPase_IB"/>
</dbReference>
<evidence type="ECO:0000313" key="18">
    <source>
        <dbReference type="Proteomes" id="UP000325122"/>
    </source>
</evidence>
<dbReference type="InterPro" id="IPR023298">
    <property type="entry name" value="ATPase_P-typ_TM_dom_sf"/>
</dbReference>
<keyword evidence="12 15" id="KW-1133">Transmembrane helix</keyword>
<feature type="transmembrane region" description="Helical" evidence="15">
    <location>
        <begin position="144"/>
        <end position="165"/>
    </location>
</feature>
<dbReference type="Pfam" id="PF00403">
    <property type="entry name" value="HMA"/>
    <property type="match status" value="1"/>
</dbReference>
<dbReference type="PANTHER" id="PTHR43520:SF5">
    <property type="entry name" value="CATION-TRANSPORTING P-TYPE ATPASE-RELATED"/>
    <property type="match status" value="1"/>
</dbReference>
<dbReference type="PROSITE" id="PS00154">
    <property type="entry name" value="ATPASE_E1_E2"/>
    <property type="match status" value="1"/>
</dbReference>
<evidence type="ECO:0000256" key="1">
    <source>
        <dbReference type="ARBA" id="ARBA00004651"/>
    </source>
</evidence>
<dbReference type="InterPro" id="IPR059000">
    <property type="entry name" value="ATPase_P-type_domA"/>
</dbReference>
<protein>
    <submittedName>
        <fullName evidence="17">Cadmium-translocating P-type ATPase</fullName>
        <ecNumber evidence="17">3.6.3.3</ecNumber>
    </submittedName>
</protein>
<comment type="similarity">
    <text evidence="2 15">Belongs to the cation transport ATPase (P-type) (TC 3.A.3) family. Type IB subfamily.</text>
</comment>
<dbReference type="NCBIfam" id="TIGR01511">
    <property type="entry name" value="ATPase-IB1_Cu"/>
    <property type="match status" value="1"/>
</dbReference>
<keyword evidence="3" id="KW-0813">Transport</keyword>
<dbReference type="Gene3D" id="3.30.70.100">
    <property type="match status" value="1"/>
</dbReference>
<dbReference type="RefSeq" id="WP_150022394.1">
    <property type="nucleotide sequence ID" value="NZ_VWOJ01000001.1"/>
</dbReference>
<keyword evidence="6 15" id="KW-0812">Transmembrane</keyword>
<dbReference type="GO" id="GO:0005507">
    <property type="term" value="F:copper ion binding"/>
    <property type="evidence" value="ECO:0007669"/>
    <property type="project" value="TreeGrafter"/>
</dbReference>
<feature type="domain" description="HMA" evidence="16">
    <location>
        <begin position="25"/>
        <end position="91"/>
    </location>
</feature>
<dbReference type="SUPFAM" id="SSF56784">
    <property type="entry name" value="HAD-like"/>
    <property type="match status" value="1"/>
</dbReference>
<dbReference type="EMBL" id="VWOJ01000001">
    <property type="protein sequence ID" value="KAA5805362.1"/>
    <property type="molecule type" value="Genomic_DNA"/>
</dbReference>
<keyword evidence="10" id="KW-0460">Magnesium</keyword>
<feature type="transmembrane region" description="Helical" evidence="15">
    <location>
        <begin position="387"/>
        <end position="410"/>
    </location>
</feature>
<dbReference type="SUPFAM" id="SSF55008">
    <property type="entry name" value="HMA, heavy metal-associated domain"/>
    <property type="match status" value="1"/>
</dbReference>
<dbReference type="GO" id="GO:0043682">
    <property type="term" value="F:P-type divalent copper transporter activity"/>
    <property type="evidence" value="ECO:0007669"/>
    <property type="project" value="TreeGrafter"/>
</dbReference>
<evidence type="ECO:0000256" key="13">
    <source>
        <dbReference type="ARBA" id="ARBA00023065"/>
    </source>
</evidence>
<evidence type="ECO:0000256" key="12">
    <source>
        <dbReference type="ARBA" id="ARBA00022989"/>
    </source>
</evidence>
<dbReference type="GO" id="GO:0016887">
    <property type="term" value="F:ATP hydrolysis activity"/>
    <property type="evidence" value="ECO:0007669"/>
    <property type="project" value="InterPro"/>
</dbReference>
<evidence type="ECO:0000259" key="16">
    <source>
        <dbReference type="PROSITE" id="PS50846"/>
    </source>
</evidence>
<dbReference type="NCBIfam" id="TIGR01494">
    <property type="entry name" value="ATPase_P-type"/>
    <property type="match status" value="2"/>
</dbReference>
<dbReference type="SUPFAM" id="SSF81665">
    <property type="entry name" value="Calcium ATPase, transmembrane domain M"/>
    <property type="match status" value="1"/>
</dbReference>
<dbReference type="GO" id="GO:0005886">
    <property type="term" value="C:plasma membrane"/>
    <property type="evidence" value="ECO:0007669"/>
    <property type="project" value="UniProtKB-SubCell"/>
</dbReference>
<dbReference type="CDD" id="cd00371">
    <property type="entry name" value="HMA"/>
    <property type="match status" value="1"/>
</dbReference>
<dbReference type="Pfam" id="PF00122">
    <property type="entry name" value="E1-E2_ATPase"/>
    <property type="match status" value="1"/>
</dbReference>
<dbReference type="InterPro" id="IPR036412">
    <property type="entry name" value="HAD-like_sf"/>
</dbReference>
<name>A0A5M6ZKJ3_9PROT</name>
<keyword evidence="17" id="KW-0378">Hydrolase</keyword>
<dbReference type="GO" id="GO:0055070">
    <property type="term" value="P:copper ion homeostasis"/>
    <property type="evidence" value="ECO:0007669"/>
    <property type="project" value="TreeGrafter"/>
</dbReference>
<feature type="transmembrane region" description="Helical" evidence="15">
    <location>
        <begin position="177"/>
        <end position="199"/>
    </location>
</feature>
<dbReference type="InterPro" id="IPR008250">
    <property type="entry name" value="ATPase_P-typ_transduc_dom_A_sf"/>
</dbReference>
<dbReference type="EC" id="3.6.3.3" evidence="17"/>
<dbReference type="Gene3D" id="3.40.50.1000">
    <property type="entry name" value="HAD superfamily/HAD-like"/>
    <property type="match status" value="1"/>
</dbReference>
<keyword evidence="8 15" id="KW-0547">Nucleotide-binding</keyword>
<feature type="transmembrane region" description="Helical" evidence="15">
    <location>
        <begin position="686"/>
        <end position="705"/>
    </location>
</feature>
<dbReference type="NCBIfam" id="TIGR01512">
    <property type="entry name" value="ATPase-IB2_Cd"/>
    <property type="match status" value="1"/>
</dbReference>
<evidence type="ECO:0000256" key="2">
    <source>
        <dbReference type="ARBA" id="ARBA00006024"/>
    </source>
</evidence>
<comment type="caution">
    <text evidence="17">The sequence shown here is derived from an EMBL/GenBank/DDBJ whole genome shotgun (WGS) entry which is preliminary data.</text>
</comment>
<keyword evidence="18" id="KW-1185">Reference proteome</keyword>
<keyword evidence="4 15" id="KW-1003">Cell membrane</keyword>
<dbReference type="SUPFAM" id="SSF81660">
    <property type="entry name" value="Metal cation-transporting ATPase, ATP-binding domain N"/>
    <property type="match status" value="1"/>
</dbReference>
<dbReference type="GO" id="GO:0005524">
    <property type="term" value="F:ATP binding"/>
    <property type="evidence" value="ECO:0007669"/>
    <property type="project" value="UniProtKB-UniRule"/>
</dbReference>
<evidence type="ECO:0000256" key="4">
    <source>
        <dbReference type="ARBA" id="ARBA00022475"/>
    </source>
</evidence>
<evidence type="ECO:0000256" key="9">
    <source>
        <dbReference type="ARBA" id="ARBA00022840"/>
    </source>
</evidence>
<keyword evidence="13" id="KW-0406">Ion transport</keyword>
<dbReference type="InterPro" id="IPR006121">
    <property type="entry name" value="HMA_dom"/>
</dbReference>
<evidence type="ECO:0000256" key="8">
    <source>
        <dbReference type="ARBA" id="ARBA00022741"/>
    </source>
</evidence>
<dbReference type="InterPro" id="IPR023299">
    <property type="entry name" value="ATPase_P-typ_cyto_dom_N"/>
</dbReference>
<dbReference type="NCBIfam" id="TIGR01525">
    <property type="entry name" value="ATPase-IB_hvy"/>
    <property type="match status" value="1"/>
</dbReference>
<evidence type="ECO:0000256" key="14">
    <source>
        <dbReference type="ARBA" id="ARBA00023136"/>
    </source>
</evidence>
<dbReference type="PROSITE" id="PS01229">
    <property type="entry name" value="COF_2"/>
    <property type="match status" value="1"/>
</dbReference>
<dbReference type="InterPro" id="IPR018303">
    <property type="entry name" value="ATPase_P-typ_P_site"/>
</dbReference>
<evidence type="ECO:0000256" key="3">
    <source>
        <dbReference type="ARBA" id="ARBA00022448"/>
    </source>
</evidence>
<dbReference type="Gene3D" id="3.40.1110.10">
    <property type="entry name" value="Calcium-transporting ATPase, cytoplasmic domain N"/>
    <property type="match status" value="1"/>
</dbReference>
<dbReference type="InterPro" id="IPR001757">
    <property type="entry name" value="P_typ_ATPase"/>
</dbReference>
<keyword evidence="7 15" id="KW-0479">Metal-binding</keyword>
<dbReference type="PROSITE" id="PS50846">
    <property type="entry name" value="HMA_2"/>
    <property type="match status" value="1"/>
</dbReference>
<keyword evidence="14 15" id="KW-0472">Membrane</keyword>
<evidence type="ECO:0000256" key="6">
    <source>
        <dbReference type="ARBA" id="ARBA00022692"/>
    </source>
</evidence>
<dbReference type="Gene3D" id="2.70.150.10">
    <property type="entry name" value="Calcium-transporting ATPase, cytoplasmic transduction domain A"/>
    <property type="match status" value="1"/>
</dbReference>
<feature type="transmembrane region" description="Helical" evidence="15">
    <location>
        <begin position="112"/>
        <end position="132"/>
    </location>
</feature>
<keyword evidence="5" id="KW-0597">Phosphoprotein</keyword>
<evidence type="ECO:0000256" key="10">
    <source>
        <dbReference type="ARBA" id="ARBA00022842"/>
    </source>
</evidence>
<proteinExistence type="inferred from homology"/>
<evidence type="ECO:0000256" key="5">
    <source>
        <dbReference type="ARBA" id="ARBA00022553"/>
    </source>
</evidence>
<sequence>MAALDASHFSDGEAAAFIRERGDARALDLAVEGAWCGACISKIEGGVGELPGVRRARLNLSSGRLTVSFDGPDALAEHIVRAIEALGYGARPYLPETAADAAVQEEKALLRAMAVAGFATANVMLLSIAVWSGAGEMAQSTRTLLHWISGAIALPAVAYSARPFFMSALRALKARRVNMDVPISLGVTLACALSVYETAIGHGDAYFDAAVMLLFFLLIGRYLDMRLRARAGAAARRLAALEARAARRVEADGSLKAVPASEIRPGDQLLVSAGERIAVDGEISAGEGEADASLVTGESAPVTLKTGDRVWSGMVNLGAALTVRATAAREDSLLAEITRLVEAGEQGRSAYVRLADKAAKLYVPLVHLIAFSTLIGWFIIAQEPRPAIINAIAVLIISCPCALALAVPAVQVVACGRLYRDGVLVRSGDALERLEQVSRVVLDKTGTLTQGRPRLINGDDIAPETLALAARLARVSRHPLSLALADAAGPGEAADGAVETPGCGVEAEFQGRRVRFGSARWTGAPERPGDEAGEGAFELEAWLVDGDAPPVRFVFADQLRADAAEMIAALRARGLEPELLSGDREEPVAAIARALGVTHWRSGLTPAGKTARLKELADAGEKTLMVGDGLNDAPALAGAYASISMGSAADISRSAADLVIQRDRLTSIPLALDVARAARRRVDENFALTILYNVIAVPIAVLGFVTPLVAAVAMSASSVVVTVNAMRLMRR</sequence>
<dbReference type="InterPro" id="IPR023214">
    <property type="entry name" value="HAD_sf"/>
</dbReference>
<keyword evidence="9 15" id="KW-0067">ATP-binding</keyword>
<organism evidence="17 18">
    <name type="scientific">Alkalicaulis satelles</name>
    <dbReference type="NCBI Taxonomy" id="2609175"/>
    <lineage>
        <taxon>Bacteria</taxon>
        <taxon>Pseudomonadati</taxon>
        <taxon>Pseudomonadota</taxon>
        <taxon>Alphaproteobacteria</taxon>
        <taxon>Maricaulales</taxon>
        <taxon>Maricaulaceae</taxon>
        <taxon>Alkalicaulis</taxon>
    </lineage>
</organism>
<evidence type="ECO:0000256" key="11">
    <source>
        <dbReference type="ARBA" id="ARBA00022967"/>
    </source>
</evidence>
<dbReference type="InterPro" id="IPR036163">
    <property type="entry name" value="HMA_dom_sf"/>
</dbReference>
<keyword evidence="11" id="KW-1278">Translocase</keyword>
<reference evidence="17 18" key="1">
    <citation type="submission" date="2019-09" db="EMBL/GenBank/DDBJ databases">
        <authorList>
            <person name="Kevbrin V."/>
            <person name="Grouzdev D.S."/>
        </authorList>
    </citation>
    <scope>NUCLEOTIDE SEQUENCE [LARGE SCALE GENOMIC DNA]</scope>
    <source>
        <strain evidence="17 18">G-192</strain>
    </source>
</reference>
<gene>
    <name evidence="17" type="primary">cadA</name>
    <name evidence="17" type="ORF">F1654_05125</name>
</gene>
<evidence type="ECO:0000313" key="17">
    <source>
        <dbReference type="EMBL" id="KAA5805362.1"/>
    </source>
</evidence>